<evidence type="ECO:0000313" key="2">
    <source>
        <dbReference type="Proteomes" id="UP000694387"/>
    </source>
</evidence>
<reference evidence="1" key="3">
    <citation type="submission" date="2025-09" db="UniProtKB">
        <authorList>
            <consortium name="Ensembl"/>
        </authorList>
    </citation>
    <scope>IDENTIFICATION</scope>
</reference>
<dbReference type="Proteomes" id="UP000694387">
    <property type="component" value="Chromosome 20"/>
</dbReference>
<proteinExistence type="predicted"/>
<organism evidence="1 2">
    <name type="scientific">Equus asinus</name>
    <name type="common">Donkey</name>
    <name type="synonym">Equus africanus asinus</name>
    <dbReference type="NCBI Taxonomy" id="9793"/>
    <lineage>
        <taxon>Eukaryota</taxon>
        <taxon>Metazoa</taxon>
        <taxon>Chordata</taxon>
        <taxon>Craniata</taxon>
        <taxon>Vertebrata</taxon>
        <taxon>Euteleostomi</taxon>
        <taxon>Mammalia</taxon>
        <taxon>Eutheria</taxon>
        <taxon>Laurasiatheria</taxon>
        <taxon>Perissodactyla</taxon>
        <taxon>Equidae</taxon>
        <taxon>Equus</taxon>
    </lineage>
</organism>
<reference evidence="1" key="2">
    <citation type="submission" date="2025-08" db="UniProtKB">
        <authorList>
            <consortium name="Ensembl"/>
        </authorList>
    </citation>
    <scope>IDENTIFICATION</scope>
</reference>
<dbReference type="AlphaFoldDB" id="A0A9L0JEE3"/>
<reference evidence="1 2" key="1">
    <citation type="journal article" date="2020" name="Nat. Commun.">
        <title>Donkey genomes provide new insights into domestication and selection for coat color.</title>
        <authorList>
            <person name="Wang"/>
            <person name="C."/>
            <person name="Li"/>
            <person name="H."/>
            <person name="Guo"/>
            <person name="Y."/>
            <person name="Huang"/>
            <person name="J."/>
            <person name="Sun"/>
            <person name="Y."/>
            <person name="Min"/>
            <person name="J."/>
            <person name="Wang"/>
            <person name="J."/>
            <person name="Fang"/>
            <person name="X."/>
            <person name="Zhao"/>
            <person name="Z."/>
            <person name="Wang"/>
            <person name="S."/>
            <person name="Zhang"/>
            <person name="Y."/>
            <person name="Liu"/>
            <person name="Q."/>
            <person name="Jiang"/>
            <person name="Q."/>
            <person name="Wang"/>
            <person name="X."/>
            <person name="Guo"/>
            <person name="Y."/>
            <person name="Yang"/>
            <person name="C."/>
            <person name="Wang"/>
            <person name="Y."/>
            <person name="Tian"/>
            <person name="F."/>
            <person name="Zhuang"/>
            <person name="G."/>
            <person name="Fan"/>
            <person name="Y."/>
            <person name="Gao"/>
            <person name="Q."/>
            <person name="Li"/>
            <person name="Y."/>
            <person name="Ju"/>
            <person name="Z."/>
            <person name="Li"/>
            <person name="J."/>
            <person name="Li"/>
            <person name="R."/>
            <person name="Hou"/>
            <person name="M."/>
            <person name="Yang"/>
            <person name="G."/>
            <person name="Liu"/>
            <person name="G."/>
            <person name="Liu"/>
            <person name="W."/>
            <person name="Guo"/>
            <person name="J."/>
            <person name="Pan"/>
            <person name="S."/>
            <person name="Fan"/>
            <person name="G."/>
            <person name="Zhang"/>
            <person name="W."/>
            <person name="Zhang"/>
            <person name="R."/>
            <person name="Yu"/>
            <person name="J."/>
            <person name="Zhang"/>
            <person name="X."/>
            <person name="Yin"/>
            <person name="Q."/>
            <person name="Ji"/>
            <person name="C."/>
            <person name="Jin"/>
            <person name="Y."/>
            <person name="Yue"/>
            <person name="G."/>
            <person name="Liu"/>
            <person name="M."/>
            <person name="Xu"/>
            <person name="J."/>
            <person name="Liu"/>
            <person name="S."/>
            <person name="Jordana"/>
            <person name="J."/>
            <person name="Noce"/>
            <person name="A."/>
            <person name="Amills"/>
            <person name="M."/>
            <person name="Wu"/>
            <person name="D.D."/>
            <person name="Li"/>
            <person name="S."/>
            <person name="Zhou"/>
            <person name="X. and Zhong"/>
            <person name="J."/>
        </authorList>
    </citation>
    <scope>NUCLEOTIDE SEQUENCE [LARGE SCALE GENOMIC DNA]</scope>
</reference>
<protein>
    <submittedName>
        <fullName evidence="1">Uncharacterized protein</fullName>
    </submittedName>
</protein>
<sequence>MFQRPVLQVLHQLVRHESETASSSILRGSLNPVQSLGQVDQDPVTRQVEGKDPVTISSLGTNEMWRSGESEAQQMGDVGQDNMAQNFSIRPGLGDVAYVKKGYKDKTENILFLRDQTKEKAKTLRNCVKGCELLHHGRW</sequence>
<dbReference type="Ensembl" id="ENSEAST00005006327.2">
    <property type="protein sequence ID" value="ENSEASP00005050708.1"/>
    <property type="gene ID" value="ENSEASG00005004260.2"/>
</dbReference>
<dbReference type="InterPro" id="IPR012340">
    <property type="entry name" value="NA-bd_OB-fold"/>
</dbReference>
<name>A0A9L0JEE3_EQUAS</name>
<dbReference type="Gene3D" id="2.40.50.140">
    <property type="entry name" value="Nucleic acid-binding proteins"/>
    <property type="match status" value="1"/>
</dbReference>
<accession>A0A9L0JEE3</accession>
<keyword evidence="2" id="KW-1185">Reference proteome</keyword>
<dbReference type="GeneTree" id="ENSGT00940000164846"/>
<evidence type="ECO:0000313" key="1">
    <source>
        <dbReference type="Ensembl" id="ENSEASP00005050708.1"/>
    </source>
</evidence>